<accession>A0A382Y4X2</accession>
<reference evidence="2" key="1">
    <citation type="submission" date="2018-05" db="EMBL/GenBank/DDBJ databases">
        <authorList>
            <person name="Lanie J.A."/>
            <person name="Ng W.-L."/>
            <person name="Kazmierczak K.M."/>
            <person name="Andrzejewski T.M."/>
            <person name="Davidsen T.M."/>
            <person name="Wayne K.J."/>
            <person name="Tettelin H."/>
            <person name="Glass J.I."/>
            <person name="Rusch D."/>
            <person name="Podicherti R."/>
            <person name="Tsui H.-C.T."/>
            <person name="Winkler M.E."/>
        </authorList>
    </citation>
    <scope>NUCLEOTIDE SEQUENCE</scope>
</reference>
<feature type="transmembrane region" description="Helical" evidence="1">
    <location>
        <begin position="181"/>
        <end position="205"/>
    </location>
</feature>
<keyword evidence="1" id="KW-1133">Transmembrane helix</keyword>
<dbReference type="EMBL" id="UINC01172991">
    <property type="protein sequence ID" value="SVD78346.1"/>
    <property type="molecule type" value="Genomic_DNA"/>
</dbReference>
<feature type="transmembrane region" description="Helical" evidence="1">
    <location>
        <begin position="6"/>
        <end position="26"/>
    </location>
</feature>
<feature type="non-terminal residue" evidence="2">
    <location>
        <position position="257"/>
    </location>
</feature>
<dbReference type="Pfam" id="PF10060">
    <property type="entry name" value="DUF2298"/>
    <property type="match status" value="1"/>
</dbReference>
<feature type="transmembrane region" description="Helical" evidence="1">
    <location>
        <begin position="92"/>
        <end position="113"/>
    </location>
</feature>
<organism evidence="2">
    <name type="scientific">marine metagenome</name>
    <dbReference type="NCBI Taxonomy" id="408172"/>
    <lineage>
        <taxon>unclassified sequences</taxon>
        <taxon>metagenomes</taxon>
        <taxon>ecological metagenomes</taxon>
    </lineage>
</organism>
<dbReference type="AlphaFoldDB" id="A0A382Y4X2"/>
<keyword evidence="1" id="KW-0472">Membrane</keyword>
<gene>
    <name evidence="2" type="ORF">METZ01_LOCUS431200</name>
</gene>
<proteinExistence type="predicted"/>
<sequence length="257" mass="28073">MSAVLAFWAVSILIGILTVPLSVRLFRRFIDAGIGFSIPLGLIILSATWFLLRVIGIPNGVGSVAILLFLFAGLSFLIARTDRHFVLVLRRAGPFGLCTFGVFNIAFFAYVIFRSFTPEIAHTEQPMDLMMLNAVVESPSYPPHDPWFAGESLSYYYGGFIQAGLLILLTDIPTSIGYNLALALTFAGSVTAVFSLVATLFRWLVKKFSVSAFFLTSLLGITLLLFTGSLTGFIEFLSIHINLPDKFLGTLGLNALT</sequence>
<name>A0A382Y4X2_9ZZZZ</name>
<feature type="transmembrane region" description="Helical" evidence="1">
    <location>
        <begin position="211"/>
        <end position="237"/>
    </location>
</feature>
<feature type="transmembrane region" description="Helical" evidence="1">
    <location>
        <begin position="33"/>
        <end position="55"/>
    </location>
</feature>
<feature type="transmembrane region" description="Helical" evidence="1">
    <location>
        <begin position="153"/>
        <end position="169"/>
    </location>
</feature>
<dbReference type="InterPro" id="IPR018746">
    <property type="entry name" value="DUF2298"/>
</dbReference>
<feature type="transmembrane region" description="Helical" evidence="1">
    <location>
        <begin position="61"/>
        <end position="80"/>
    </location>
</feature>
<dbReference type="PANTHER" id="PTHR10790">
    <property type="entry name" value="TPR-DOMAIN CONTAINING PROTEIN"/>
    <property type="match status" value="1"/>
</dbReference>
<protein>
    <submittedName>
        <fullName evidence="2">Uncharacterized protein</fullName>
    </submittedName>
</protein>
<evidence type="ECO:0000313" key="2">
    <source>
        <dbReference type="EMBL" id="SVD78346.1"/>
    </source>
</evidence>
<evidence type="ECO:0000256" key="1">
    <source>
        <dbReference type="SAM" id="Phobius"/>
    </source>
</evidence>
<dbReference type="PANTHER" id="PTHR10790:SF51">
    <property type="entry name" value="TETRATRICOPEPTIDE REPEAT PROTEIN"/>
    <property type="match status" value="1"/>
</dbReference>
<keyword evidence="1" id="KW-0812">Transmembrane</keyword>